<proteinExistence type="predicted"/>
<dbReference type="CDD" id="cd02222">
    <property type="entry name" value="cupin_TM1459-like"/>
    <property type="match status" value="1"/>
</dbReference>
<sequence>MDEQPIRRALPGYRWDAVDVLAYKTEGTAPFKDVTRQRLFQADDLGCELRYFEVAAEGHSTLERHQHAHAVMVLRGRGACLVGERVQSIGPHDLVHIPAWTWHQFRANGTEPLGFLCMVNAERDRPQLPTAEDLAALKQDPRRAAFIRS</sequence>
<evidence type="ECO:0000313" key="3">
    <source>
        <dbReference type="Proteomes" id="UP000318349"/>
    </source>
</evidence>
<evidence type="ECO:0000313" key="2">
    <source>
        <dbReference type="EMBL" id="TVO70401.1"/>
    </source>
</evidence>
<dbReference type="Proteomes" id="UP000318349">
    <property type="component" value="Unassembled WGS sequence"/>
</dbReference>
<dbReference type="InterPro" id="IPR014710">
    <property type="entry name" value="RmlC-like_jellyroll"/>
</dbReference>
<dbReference type="EMBL" id="VMNI01000033">
    <property type="protein sequence ID" value="TVO70401.1"/>
    <property type="molecule type" value="Genomic_DNA"/>
</dbReference>
<protein>
    <submittedName>
        <fullName evidence="2">Cupin domain-containing protein</fullName>
    </submittedName>
</protein>
<dbReference type="InterPro" id="IPR013096">
    <property type="entry name" value="Cupin_2"/>
</dbReference>
<evidence type="ECO:0000259" key="1">
    <source>
        <dbReference type="Pfam" id="PF07883"/>
    </source>
</evidence>
<dbReference type="Gene3D" id="2.60.120.10">
    <property type="entry name" value="Jelly Rolls"/>
    <property type="match status" value="1"/>
</dbReference>
<comment type="caution">
    <text evidence="2">The sequence shown here is derived from an EMBL/GenBank/DDBJ whole genome shotgun (WGS) entry which is preliminary data.</text>
</comment>
<gene>
    <name evidence="2" type="ORF">FHP89_20605</name>
</gene>
<dbReference type="AlphaFoldDB" id="A0A557RI97"/>
<reference evidence="2 3" key="1">
    <citation type="submission" date="2019-07" db="EMBL/GenBank/DDBJ databases">
        <title>The pathways for chlorine oxyanion respiration interact through the shared metabolite chlorate.</title>
        <authorList>
            <person name="Barnum T.P."/>
            <person name="Cheng Y."/>
            <person name="Hill K.A."/>
            <person name="Lucas L.N."/>
            <person name="Carlson H.K."/>
            <person name="Coates J.D."/>
        </authorList>
    </citation>
    <scope>NUCLEOTIDE SEQUENCE [LARGE SCALE GENOMIC DNA]</scope>
    <source>
        <strain evidence="2 3">SFB-1</strain>
    </source>
</reference>
<feature type="domain" description="Cupin type-2" evidence="1">
    <location>
        <begin position="52"/>
        <end position="118"/>
    </location>
</feature>
<name>A0A557RI97_9RHOO</name>
<dbReference type="InterPro" id="IPR011051">
    <property type="entry name" value="RmlC_Cupin_sf"/>
</dbReference>
<dbReference type="SUPFAM" id="SSF51182">
    <property type="entry name" value="RmlC-like cupins"/>
    <property type="match status" value="1"/>
</dbReference>
<dbReference type="Pfam" id="PF07883">
    <property type="entry name" value="Cupin_2"/>
    <property type="match status" value="1"/>
</dbReference>
<accession>A0A557RI97</accession>
<organism evidence="2 3">
    <name type="scientific">Denitromonas halophila</name>
    <dbReference type="NCBI Taxonomy" id="1629404"/>
    <lineage>
        <taxon>Bacteria</taxon>
        <taxon>Pseudomonadati</taxon>
        <taxon>Pseudomonadota</taxon>
        <taxon>Betaproteobacteria</taxon>
        <taxon>Rhodocyclales</taxon>
        <taxon>Zoogloeaceae</taxon>
        <taxon>Denitromonas</taxon>
    </lineage>
</organism>